<keyword evidence="2" id="KW-1185">Reference proteome</keyword>
<accession>A0ABX8J3A5</accession>
<dbReference type="EMBL" id="CP076684">
    <property type="protein sequence ID" value="QWV19468.1"/>
    <property type="molecule type" value="Genomic_DNA"/>
</dbReference>
<sequence>MGWLYYAPSKEALIQDLLDDCESEKLKRRSLDSFLVQEGDQLVLWSVAEVTAKDDSTAGLKTGQVLKLICCDLLDRSGSTWGVKRLDEAMGPYYYSCPLRFLDMADELSPSWRKAVLKCHLANKLQAAFLTA</sequence>
<name>A0ABX8J3A5_9GAMM</name>
<proteinExistence type="predicted"/>
<reference evidence="1 2" key="1">
    <citation type="submission" date="2021-06" db="EMBL/GenBank/DDBJ databases">
        <title>Microbial metabolic specificity influences pelagic lipid remineralization.</title>
        <authorList>
            <person name="Behrendt L."/>
            <person name="Hunter J.E."/>
            <person name="Alcolombri U."/>
            <person name="Smriga S."/>
            <person name="Mincer T."/>
            <person name="Lowenstein D.P."/>
            <person name="Peaudecerf F.J."/>
            <person name="Fernandez V.I."/>
            <person name="Fredricks H."/>
            <person name="Almblad H."/>
            <person name="Harrison J.J."/>
            <person name="Stocker R."/>
            <person name="Van Mooy B.A.S."/>
        </authorList>
    </citation>
    <scope>NUCLEOTIDE SEQUENCE [LARGE SCALE GENOMIC DNA]</scope>
    <source>
        <strain evidence="1 2">A252</strain>
        <plasmid evidence="1 2">megaplasmid</plasmid>
    </source>
</reference>
<protein>
    <submittedName>
        <fullName evidence="1">Uncharacterized protein</fullName>
    </submittedName>
</protein>
<evidence type="ECO:0000313" key="1">
    <source>
        <dbReference type="EMBL" id="QWV19468.1"/>
    </source>
</evidence>
<geneLocation type="plasmid" evidence="1 2">
    <name>megaplasmid</name>
</geneLocation>
<dbReference type="RefSeq" id="WP_216707305.1">
    <property type="nucleotide sequence ID" value="NZ_CP076684.1"/>
</dbReference>
<keyword evidence="1" id="KW-0614">Plasmid</keyword>
<organism evidence="1 2">
    <name type="scientific">Stutzerimonas zhaodongensis</name>
    <dbReference type="NCBI Taxonomy" id="1176257"/>
    <lineage>
        <taxon>Bacteria</taxon>
        <taxon>Pseudomonadati</taxon>
        <taxon>Pseudomonadota</taxon>
        <taxon>Gammaproteobacteria</taxon>
        <taxon>Pseudomonadales</taxon>
        <taxon>Pseudomonadaceae</taxon>
        <taxon>Stutzerimonas</taxon>
    </lineage>
</organism>
<gene>
    <name evidence="1" type="ORF">KQ248_22830</name>
</gene>
<evidence type="ECO:0000313" key="2">
    <source>
        <dbReference type="Proteomes" id="UP000683436"/>
    </source>
</evidence>
<dbReference type="Proteomes" id="UP000683436">
    <property type="component" value="Plasmid megaplasmid"/>
</dbReference>